<comment type="caution">
    <text evidence="1">The sequence shown here is derived from an EMBL/GenBank/DDBJ whole genome shotgun (WGS) entry which is preliminary data.</text>
</comment>
<reference evidence="1" key="1">
    <citation type="submission" date="2021-11" db="EMBL/GenBank/DDBJ databases">
        <authorList>
            <person name="Schell T."/>
        </authorList>
    </citation>
    <scope>NUCLEOTIDE SEQUENCE</scope>
    <source>
        <strain evidence="1">M5</strain>
    </source>
</reference>
<dbReference type="EMBL" id="CAKKLH010000135">
    <property type="protein sequence ID" value="CAH0104294.1"/>
    <property type="molecule type" value="Genomic_DNA"/>
</dbReference>
<accession>A0A8J2WM59</accession>
<protein>
    <submittedName>
        <fullName evidence="1">Uncharacterized protein</fullName>
    </submittedName>
</protein>
<name>A0A8J2WM59_9CRUS</name>
<sequence>MLETESSVSIFFDISVSSKDEDVYSQRTSKRNGNSNLTRYKLVISPKIKILHQSFGILVQKLSQSQYVQLDTASAYMDSDFSDDHDPIAYINFDPPFVKHPILSVAHYLSNSLTKKH</sequence>
<gene>
    <name evidence="1" type="ORF">DGAL_LOCUS7061</name>
</gene>
<keyword evidence="2" id="KW-1185">Reference proteome</keyword>
<dbReference type="AlphaFoldDB" id="A0A8J2WM59"/>
<dbReference type="Proteomes" id="UP000789390">
    <property type="component" value="Unassembled WGS sequence"/>
</dbReference>
<proteinExistence type="predicted"/>
<evidence type="ECO:0000313" key="1">
    <source>
        <dbReference type="EMBL" id="CAH0104294.1"/>
    </source>
</evidence>
<organism evidence="1 2">
    <name type="scientific">Daphnia galeata</name>
    <dbReference type="NCBI Taxonomy" id="27404"/>
    <lineage>
        <taxon>Eukaryota</taxon>
        <taxon>Metazoa</taxon>
        <taxon>Ecdysozoa</taxon>
        <taxon>Arthropoda</taxon>
        <taxon>Crustacea</taxon>
        <taxon>Branchiopoda</taxon>
        <taxon>Diplostraca</taxon>
        <taxon>Cladocera</taxon>
        <taxon>Anomopoda</taxon>
        <taxon>Daphniidae</taxon>
        <taxon>Daphnia</taxon>
    </lineage>
</organism>
<evidence type="ECO:0000313" key="2">
    <source>
        <dbReference type="Proteomes" id="UP000789390"/>
    </source>
</evidence>